<dbReference type="EMBL" id="MU266362">
    <property type="protein sequence ID" value="KAH7927707.1"/>
    <property type="molecule type" value="Genomic_DNA"/>
</dbReference>
<evidence type="ECO:0000313" key="2">
    <source>
        <dbReference type="Proteomes" id="UP000790709"/>
    </source>
</evidence>
<gene>
    <name evidence="1" type="ORF">BV22DRAFT_1150676</name>
</gene>
<organism evidence="1 2">
    <name type="scientific">Leucogyrophana mollusca</name>
    <dbReference type="NCBI Taxonomy" id="85980"/>
    <lineage>
        <taxon>Eukaryota</taxon>
        <taxon>Fungi</taxon>
        <taxon>Dikarya</taxon>
        <taxon>Basidiomycota</taxon>
        <taxon>Agaricomycotina</taxon>
        <taxon>Agaricomycetes</taxon>
        <taxon>Agaricomycetidae</taxon>
        <taxon>Boletales</taxon>
        <taxon>Boletales incertae sedis</taxon>
        <taxon>Leucogyrophana</taxon>
    </lineage>
</organism>
<protein>
    <submittedName>
        <fullName evidence="1">Uncharacterized protein</fullName>
    </submittedName>
</protein>
<dbReference type="Proteomes" id="UP000790709">
    <property type="component" value="Unassembled WGS sequence"/>
</dbReference>
<name>A0ACB8BS94_9AGAM</name>
<accession>A0ACB8BS94</accession>
<keyword evidence="2" id="KW-1185">Reference proteome</keyword>
<evidence type="ECO:0000313" key="1">
    <source>
        <dbReference type="EMBL" id="KAH7927707.1"/>
    </source>
</evidence>
<reference evidence="1" key="1">
    <citation type="journal article" date="2021" name="New Phytol.">
        <title>Evolutionary innovations through gain and loss of genes in the ectomycorrhizal Boletales.</title>
        <authorList>
            <person name="Wu G."/>
            <person name="Miyauchi S."/>
            <person name="Morin E."/>
            <person name="Kuo A."/>
            <person name="Drula E."/>
            <person name="Varga T."/>
            <person name="Kohler A."/>
            <person name="Feng B."/>
            <person name="Cao Y."/>
            <person name="Lipzen A."/>
            <person name="Daum C."/>
            <person name="Hundley H."/>
            <person name="Pangilinan J."/>
            <person name="Johnson J."/>
            <person name="Barry K."/>
            <person name="LaButti K."/>
            <person name="Ng V."/>
            <person name="Ahrendt S."/>
            <person name="Min B."/>
            <person name="Choi I.G."/>
            <person name="Park H."/>
            <person name="Plett J.M."/>
            <person name="Magnuson J."/>
            <person name="Spatafora J.W."/>
            <person name="Nagy L.G."/>
            <person name="Henrissat B."/>
            <person name="Grigoriev I.V."/>
            <person name="Yang Z.L."/>
            <person name="Xu J."/>
            <person name="Martin F.M."/>
        </authorList>
    </citation>
    <scope>NUCLEOTIDE SEQUENCE</scope>
    <source>
        <strain evidence="1">KUC20120723A-06</strain>
    </source>
</reference>
<proteinExistence type="predicted"/>
<comment type="caution">
    <text evidence="1">The sequence shown here is derived from an EMBL/GenBank/DDBJ whole genome shotgun (WGS) entry which is preliminary data.</text>
</comment>
<sequence length="251" mass="28175">MVLATEARSLLPNPPDTEATLQSSTPASTCSEEARYTAPNIRKLSQKQSPAVQRSGPAHGHRSIAELKKTNSLDQHKTDSVSLPALQPPSAGLAVKHYLQHLGIHEVNGALDGRLYLTFKVTTRNYPVPESILLVLAFFPPITSAHTVQSQSGFADRCTQEGHEDARAEPAGSYRYRPYQIPRRSGEAVCQRRLCIGRSGIHIVHRAWNSTLPPYGSESVVGEWNTWRRSLLELHRRFNVYRLRRYMNRDT</sequence>